<dbReference type="PANTHER" id="PTHR42794:SF2">
    <property type="entry name" value="ABC TRANSPORTER ATP-BINDING PROTEIN"/>
    <property type="match status" value="1"/>
</dbReference>
<protein>
    <submittedName>
        <fullName evidence="5">ABC transporter ATP-binding protein</fullName>
    </submittedName>
</protein>
<dbReference type="PROSITE" id="PS00211">
    <property type="entry name" value="ABC_TRANSPORTER_1"/>
    <property type="match status" value="1"/>
</dbReference>
<gene>
    <name evidence="5" type="ORF">ACFSE1_08530</name>
</gene>
<evidence type="ECO:0000256" key="1">
    <source>
        <dbReference type="ARBA" id="ARBA00005417"/>
    </source>
</evidence>
<dbReference type="CDD" id="cd03214">
    <property type="entry name" value="ABC_Iron-Siderophores_B12_Hemin"/>
    <property type="match status" value="1"/>
</dbReference>
<feature type="domain" description="ABC transporter" evidence="4">
    <location>
        <begin position="3"/>
        <end position="235"/>
    </location>
</feature>
<dbReference type="PANTHER" id="PTHR42794">
    <property type="entry name" value="HEMIN IMPORT ATP-BINDING PROTEIN HMUV"/>
    <property type="match status" value="1"/>
</dbReference>
<dbReference type="Gene3D" id="3.40.50.300">
    <property type="entry name" value="P-loop containing nucleotide triphosphate hydrolases"/>
    <property type="match status" value="1"/>
</dbReference>
<dbReference type="RefSeq" id="WP_377399281.1">
    <property type="nucleotide sequence ID" value="NZ_JBHUEQ010000015.1"/>
</dbReference>
<evidence type="ECO:0000256" key="2">
    <source>
        <dbReference type="ARBA" id="ARBA00022741"/>
    </source>
</evidence>
<evidence type="ECO:0000313" key="5">
    <source>
        <dbReference type="EMBL" id="MFD1745502.1"/>
    </source>
</evidence>
<keyword evidence="2" id="KW-0547">Nucleotide-binding</keyword>
<organism evidence="5 6">
    <name type="scientific">Rhizobium helianthi</name>
    <dbReference type="NCBI Taxonomy" id="1132695"/>
    <lineage>
        <taxon>Bacteria</taxon>
        <taxon>Pseudomonadati</taxon>
        <taxon>Pseudomonadota</taxon>
        <taxon>Alphaproteobacteria</taxon>
        <taxon>Hyphomicrobiales</taxon>
        <taxon>Rhizobiaceae</taxon>
        <taxon>Rhizobium/Agrobacterium group</taxon>
        <taxon>Rhizobium</taxon>
    </lineage>
</organism>
<comment type="caution">
    <text evidence="5">The sequence shown here is derived from an EMBL/GenBank/DDBJ whole genome shotgun (WGS) entry which is preliminary data.</text>
</comment>
<accession>A0ABW4M3J8</accession>
<dbReference type="PROSITE" id="PS50893">
    <property type="entry name" value="ABC_TRANSPORTER_2"/>
    <property type="match status" value="1"/>
</dbReference>
<keyword evidence="6" id="KW-1185">Reference proteome</keyword>
<keyword evidence="3 5" id="KW-0067">ATP-binding</keyword>
<dbReference type="Pfam" id="PF00005">
    <property type="entry name" value="ABC_tran"/>
    <property type="match status" value="1"/>
</dbReference>
<sequence>MMLGAERVKWTSGGRLIVDEVTLHVETGQTLGLIGPNGSGKSSLIRLLAGLRAPSGGAVMLDGKAITRFGRRELARRVSVVEQHPSTEASVTVLDVVRLGRTPYRSAFSAWSEDDEQIVEEALAHVGLEQHRDRHWHTLSGGERQRVQLARALAQSPSILILDEPTNHLDIQHQIEILRLVARLSVTTVVAIHDLNLAARFCDAIAVLEEGKLVACGSPLEILTQELIARVFKVEAHVAKSEYHGRLHIQFLM</sequence>
<evidence type="ECO:0000256" key="3">
    <source>
        <dbReference type="ARBA" id="ARBA00022840"/>
    </source>
</evidence>
<dbReference type="InterPro" id="IPR027417">
    <property type="entry name" value="P-loop_NTPase"/>
</dbReference>
<name>A0ABW4M3J8_9HYPH</name>
<dbReference type="SUPFAM" id="SSF52540">
    <property type="entry name" value="P-loop containing nucleoside triphosphate hydrolases"/>
    <property type="match status" value="1"/>
</dbReference>
<dbReference type="InterPro" id="IPR017871">
    <property type="entry name" value="ABC_transporter-like_CS"/>
</dbReference>
<dbReference type="EMBL" id="JBHUEQ010000015">
    <property type="protein sequence ID" value="MFD1745502.1"/>
    <property type="molecule type" value="Genomic_DNA"/>
</dbReference>
<evidence type="ECO:0000313" key="6">
    <source>
        <dbReference type="Proteomes" id="UP001597322"/>
    </source>
</evidence>
<dbReference type="InterPro" id="IPR003439">
    <property type="entry name" value="ABC_transporter-like_ATP-bd"/>
</dbReference>
<proteinExistence type="inferred from homology"/>
<dbReference type="InterPro" id="IPR003593">
    <property type="entry name" value="AAA+_ATPase"/>
</dbReference>
<evidence type="ECO:0000259" key="4">
    <source>
        <dbReference type="PROSITE" id="PS50893"/>
    </source>
</evidence>
<comment type="similarity">
    <text evidence="1">Belongs to the ABC transporter superfamily.</text>
</comment>
<dbReference type="SMART" id="SM00382">
    <property type="entry name" value="AAA"/>
    <property type="match status" value="1"/>
</dbReference>
<reference evidence="6" key="1">
    <citation type="journal article" date="2019" name="Int. J. Syst. Evol. Microbiol.">
        <title>The Global Catalogue of Microorganisms (GCM) 10K type strain sequencing project: providing services to taxonomists for standard genome sequencing and annotation.</title>
        <authorList>
            <consortium name="The Broad Institute Genomics Platform"/>
            <consortium name="The Broad Institute Genome Sequencing Center for Infectious Disease"/>
            <person name="Wu L."/>
            <person name="Ma J."/>
        </authorList>
    </citation>
    <scope>NUCLEOTIDE SEQUENCE [LARGE SCALE GENOMIC DNA]</scope>
    <source>
        <strain evidence="6">CG52</strain>
    </source>
</reference>
<dbReference type="Proteomes" id="UP001597322">
    <property type="component" value="Unassembled WGS sequence"/>
</dbReference>
<dbReference type="GO" id="GO:0005524">
    <property type="term" value="F:ATP binding"/>
    <property type="evidence" value="ECO:0007669"/>
    <property type="project" value="UniProtKB-KW"/>
</dbReference>